<accession>A0A150WIM9</accession>
<evidence type="ECO:0000256" key="3">
    <source>
        <dbReference type="ARBA" id="ARBA00022692"/>
    </source>
</evidence>
<sequence length="341" mass="38481">MAKFKNLIFAALLIILFVEILIIFPNRLEHEDEAEVRKRVEAQEQLAKQRDEAIKRGEKPPEQPTSLMEQKMQGVHLVESQQGTRDWELFAVSAEGSQTEGTWKLRQVRVLFYNNEKVEFTVTGDTGTINDKTKDLSVEGNVVTRSENGYIFKTPSIYYSSKTRQIDSPEDVIMQGPQDNSGGGMNLKGRRMKVLVDQSKMLIQDRVSAEKPLKDGKKFDIVADGAEFSGKHNEAKFFGKVRMNYDNMKLEGPAASFLYDRASNFLGSVAVTGGVRVSDVDKFATSESVNLDLLADKYTFKGRPKVIQNNDELTGEEIIFLEGGKKVKVERVRARVENKEQ</sequence>
<evidence type="ECO:0000256" key="5">
    <source>
        <dbReference type="ARBA" id="ARBA00023136"/>
    </source>
</evidence>
<evidence type="ECO:0000256" key="1">
    <source>
        <dbReference type="ARBA" id="ARBA00022475"/>
    </source>
</evidence>
<name>A0A150WIM9_BDEBC</name>
<dbReference type="InterPro" id="IPR010664">
    <property type="entry name" value="LipoPS_assembly_LptC-rel"/>
</dbReference>
<dbReference type="RefSeq" id="WP_063243829.1">
    <property type="nucleotide sequence ID" value="NZ_CP168967.1"/>
</dbReference>
<feature type="domain" description="Organic solvent tolerance-like N-terminal" evidence="7">
    <location>
        <begin position="221"/>
        <end position="320"/>
    </location>
</feature>
<evidence type="ECO:0000256" key="6">
    <source>
        <dbReference type="SAM" id="Phobius"/>
    </source>
</evidence>
<feature type="transmembrane region" description="Helical" evidence="6">
    <location>
        <begin position="7"/>
        <end position="24"/>
    </location>
</feature>
<dbReference type="PANTHER" id="PTHR37481:SF1">
    <property type="entry name" value="LIPOPOLYSACCHARIDE EXPORT SYSTEM PROTEIN LPTC"/>
    <property type="match status" value="1"/>
</dbReference>
<proteinExistence type="predicted"/>
<dbReference type="PANTHER" id="PTHR37481">
    <property type="entry name" value="LIPOPOLYSACCHARIDE EXPORT SYSTEM PROTEIN LPTC"/>
    <property type="match status" value="1"/>
</dbReference>
<dbReference type="InterPro" id="IPR026265">
    <property type="entry name" value="LptC"/>
</dbReference>
<protein>
    <submittedName>
        <fullName evidence="8">LPS export ABC transporter periplasmic protein LptC</fullName>
    </submittedName>
</protein>
<keyword evidence="1" id="KW-1003">Cell membrane</keyword>
<keyword evidence="2" id="KW-0997">Cell inner membrane</keyword>
<dbReference type="Pfam" id="PF03968">
    <property type="entry name" value="LptD_N"/>
    <property type="match status" value="1"/>
</dbReference>
<dbReference type="Pfam" id="PF06835">
    <property type="entry name" value="LptC"/>
    <property type="match status" value="1"/>
</dbReference>
<keyword evidence="3 6" id="KW-0812">Transmembrane</keyword>
<dbReference type="GO" id="GO:0017089">
    <property type="term" value="F:glycolipid transfer activity"/>
    <property type="evidence" value="ECO:0007669"/>
    <property type="project" value="TreeGrafter"/>
</dbReference>
<reference evidence="8 9" key="1">
    <citation type="submission" date="2016-03" db="EMBL/GenBank/DDBJ databases">
        <authorList>
            <person name="Ploux O."/>
        </authorList>
    </citation>
    <scope>NUCLEOTIDE SEQUENCE [LARGE SCALE GENOMIC DNA]</scope>
    <source>
        <strain evidence="8 9">BER2</strain>
    </source>
</reference>
<dbReference type="Gene3D" id="2.60.450.10">
    <property type="entry name" value="Lipopolysaccharide (LPS) transport protein A like domain"/>
    <property type="match status" value="2"/>
</dbReference>
<keyword evidence="4 6" id="KW-1133">Transmembrane helix</keyword>
<gene>
    <name evidence="8" type="ORF">AZI85_05530</name>
</gene>
<dbReference type="NCBIfam" id="TIGR04409">
    <property type="entry name" value="LptC_YrbK"/>
    <property type="match status" value="1"/>
</dbReference>
<dbReference type="GO" id="GO:0005886">
    <property type="term" value="C:plasma membrane"/>
    <property type="evidence" value="ECO:0007669"/>
    <property type="project" value="InterPro"/>
</dbReference>
<dbReference type="OrthoDB" id="9342521at2"/>
<dbReference type="InterPro" id="IPR052363">
    <property type="entry name" value="LPS_export_LptC"/>
</dbReference>
<dbReference type="GO" id="GO:0030288">
    <property type="term" value="C:outer membrane-bounded periplasmic space"/>
    <property type="evidence" value="ECO:0007669"/>
    <property type="project" value="TreeGrafter"/>
</dbReference>
<evidence type="ECO:0000259" key="7">
    <source>
        <dbReference type="Pfam" id="PF03968"/>
    </source>
</evidence>
<dbReference type="InterPro" id="IPR005653">
    <property type="entry name" value="OstA-like_N"/>
</dbReference>
<evidence type="ECO:0000256" key="4">
    <source>
        <dbReference type="ARBA" id="ARBA00022989"/>
    </source>
</evidence>
<evidence type="ECO:0000313" key="9">
    <source>
        <dbReference type="Proteomes" id="UP000075391"/>
    </source>
</evidence>
<keyword evidence="5 6" id="KW-0472">Membrane</keyword>
<evidence type="ECO:0000313" key="8">
    <source>
        <dbReference type="EMBL" id="KYG63486.1"/>
    </source>
</evidence>
<dbReference type="EMBL" id="LUKF01000014">
    <property type="protein sequence ID" value="KYG63486.1"/>
    <property type="molecule type" value="Genomic_DNA"/>
</dbReference>
<comment type="caution">
    <text evidence="8">The sequence shown here is derived from an EMBL/GenBank/DDBJ whole genome shotgun (WGS) entry which is preliminary data.</text>
</comment>
<organism evidence="8 9">
    <name type="scientific">Bdellovibrio bacteriovorus</name>
    <dbReference type="NCBI Taxonomy" id="959"/>
    <lineage>
        <taxon>Bacteria</taxon>
        <taxon>Pseudomonadati</taxon>
        <taxon>Bdellovibrionota</taxon>
        <taxon>Bdellovibrionia</taxon>
        <taxon>Bdellovibrionales</taxon>
        <taxon>Pseudobdellovibrionaceae</taxon>
        <taxon>Bdellovibrio</taxon>
    </lineage>
</organism>
<dbReference type="AlphaFoldDB" id="A0A150WIM9"/>
<evidence type="ECO:0000256" key="2">
    <source>
        <dbReference type="ARBA" id="ARBA00022519"/>
    </source>
</evidence>
<dbReference type="Proteomes" id="UP000075391">
    <property type="component" value="Unassembled WGS sequence"/>
</dbReference>
<dbReference type="GO" id="GO:0015221">
    <property type="term" value="F:lipopolysaccharide transmembrane transporter activity"/>
    <property type="evidence" value="ECO:0007669"/>
    <property type="project" value="InterPro"/>
</dbReference>